<dbReference type="PANTHER" id="PTHR33198">
    <property type="entry name" value="ANK_REP_REGION DOMAIN-CONTAINING PROTEIN-RELATED"/>
    <property type="match status" value="1"/>
</dbReference>
<organism evidence="2 3">
    <name type="scientific">Porites lobata</name>
    <dbReference type="NCBI Taxonomy" id="104759"/>
    <lineage>
        <taxon>Eukaryota</taxon>
        <taxon>Metazoa</taxon>
        <taxon>Cnidaria</taxon>
        <taxon>Anthozoa</taxon>
        <taxon>Hexacorallia</taxon>
        <taxon>Scleractinia</taxon>
        <taxon>Fungiina</taxon>
        <taxon>Poritidae</taxon>
        <taxon>Porites</taxon>
    </lineage>
</organism>
<evidence type="ECO:0000313" key="2">
    <source>
        <dbReference type="EMBL" id="CAH3164209.1"/>
    </source>
</evidence>
<evidence type="ECO:0000313" key="3">
    <source>
        <dbReference type="Proteomes" id="UP001159405"/>
    </source>
</evidence>
<dbReference type="EMBL" id="CALNXK010000128">
    <property type="protein sequence ID" value="CAH3164209.1"/>
    <property type="molecule type" value="Genomic_DNA"/>
</dbReference>
<feature type="non-terminal residue" evidence="2">
    <location>
        <position position="1"/>
    </location>
</feature>
<comment type="caution">
    <text evidence="2">The sequence shown here is derived from an EMBL/GenBank/DDBJ whole genome shotgun (WGS) entry which is preliminary data.</text>
</comment>
<protein>
    <submittedName>
        <fullName evidence="2">Uncharacterized protein</fullName>
    </submittedName>
</protein>
<feature type="region of interest" description="Disordered" evidence="1">
    <location>
        <begin position="111"/>
        <end position="170"/>
    </location>
</feature>
<feature type="non-terminal residue" evidence="2">
    <location>
        <position position="170"/>
    </location>
</feature>
<keyword evidence="3" id="KW-1185">Reference proteome</keyword>
<dbReference type="Proteomes" id="UP001159405">
    <property type="component" value="Unassembled WGS sequence"/>
</dbReference>
<gene>
    <name evidence="2" type="ORF">PLOB_00006198</name>
</gene>
<name>A0ABN8QKJ1_9CNID</name>
<reference evidence="2 3" key="1">
    <citation type="submission" date="2022-05" db="EMBL/GenBank/DDBJ databases">
        <authorList>
            <consortium name="Genoscope - CEA"/>
            <person name="William W."/>
        </authorList>
    </citation>
    <scope>NUCLEOTIDE SEQUENCE [LARGE SCALE GENOMIC DNA]</scope>
</reference>
<accession>A0ABN8QKJ1</accession>
<sequence>APPSSTFHQIAPPKYLDLKHIIKTFNYAEGVNSSDWRIVMGKMEKHCIGEVNKICERYCFNMRDKLPTESIDSFVAELRNLAKTCNFCDCLRDSLIRDRIVLVFNSKHNRNTKTREDTREQAPPGTRVETFDQPPNPLSSVPDAPKSPNPLQAPRSKVHASPSAAQASTG</sequence>
<dbReference type="PANTHER" id="PTHR33198:SF19">
    <property type="entry name" value="CCHC-TYPE DOMAIN-CONTAINING PROTEIN"/>
    <property type="match status" value="1"/>
</dbReference>
<evidence type="ECO:0000256" key="1">
    <source>
        <dbReference type="SAM" id="MobiDB-lite"/>
    </source>
</evidence>
<proteinExistence type="predicted"/>